<feature type="transmembrane region" description="Helical" evidence="1">
    <location>
        <begin position="102"/>
        <end position="124"/>
    </location>
</feature>
<sequence>MTNVFYEVLVLVEFTCMLVDFSIAAYLFLRCLLTLLKAKIEKKFDYSYMLVNYLLNAFLISSTSLIHVVYMLTFWRLEPNAYNAYIIVYTGIPSDGFAINRLVFITMMSIMVLELIPNILAFFLDKAHLATTVFGPYIRLFTSFQQVYASFHYWKILCKNRSITKVANIAPTSTR</sequence>
<reference evidence="3" key="1">
    <citation type="submission" date="2022-11" db="UniProtKB">
        <authorList>
            <consortium name="WormBaseParasite"/>
        </authorList>
    </citation>
    <scope>IDENTIFICATION</scope>
</reference>
<feature type="transmembrane region" description="Helical" evidence="1">
    <location>
        <begin position="50"/>
        <end position="72"/>
    </location>
</feature>
<feature type="transmembrane region" description="Helical" evidence="1">
    <location>
        <begin position="6"/>
        <end position="29"/>
    </location>
</feature>
<keyword evidence="2" id="KW-1185">Reference proteome</keyword>
<proteinExistence type="predicted"/>
<evidence type="ECO:0000313" key="2">
    <source>
        <dbReference type="Proteomes" id="UP000887540"/>
    </source>
</evidence>
<evidence type="ECO:0000256" key="1">
    <source>
        <dbReference type="SAM" id="Phobius"/>
    </source>
</evidence>
<keyword evidence="1" id="KW-1133">Transmembrane helix</keyword>
<accession>A0A914CS47</accession>
<dbReference type="WBParaSite" id="ACRNAN_scaffold1395.g29695.t1">
    <property type="protein sequence ID" value="ACRNAN_scaffold1395.g29695.t1"/>
    <property type="gene ID" value="ACRNAN_scaffold1395.g29695"/>
</dbReference>
<protein>
    <submittedName>
        <fullName evidence="3">Serpentine receptor class gamma</fullName>
    </submittedName>
</protein>
<dbReference type="AlphaFoldDB" id="A0A914CS47"/>
<evidence type="ECO:0000313" key="3">
    <source>
        <dbReference type="WBParaSite" id="ACRNAN_scaffold1395.g29695.t1"/>
    </source>
</evidence>
<organism evidence="2 3">
    <name type="scientific">Acrobeloides nanus</name>
    <dbReference type="NCBI Taxonomy" id="290746"/>
    <lineage>
        <taxon>Eukaryota</taxon>
        <taxon>Metazoa</taxon>
        <taxon>Ecdysozoa</taxon>
        <taxon>Nematoda</taxon>
        <taxon>Chromadorea</taxon>
        <taxon>Rhabditida</taxon>
        <taxon>Tylenchina</taxon>
        <taxon>Cephalobomorpha</taxon>
        <taxon>Cephaloboidea</taxon>
        <taxon>Cephalobidae</taxon>
        <taxon>Acrobeloides</taxon>
    </lineage>
</organism>
<name>A0A914CS47_9BILA</name>
<keyword evidence="1" id="KW-0812">Transmembrane</keyword>
<keyword evidence="1" id="KW-0472">Membrane</keyword>
<dbReference type="Proteomes" id="UP000887540">
    <property type="component" value="Unplaced"/>
</dbReference>